<keyword evidence="8 11" id="KW-0472">Membrane</keyword>
<evidence type="ECO:0000313" key="12">
    <source>
        <dbReference type="EMBL" id="AXF56378.1"/>
    </source>
</evidence>
<dbReference type="PRINTS" id="PR00126">
    <property type="entry name" value="ATPASEGAMMA"/>
</dbReference>
<dbReference type="Gene3D" id="3.40.1380.10">
    <property type="match status" value="1"/>
</dbReference>
<comment type="similarity">
    <text evidence="3 11">Belongs to the ATPase gamma chain family.</text>
</comment>
<dbReference type="InterPro" id="IPR023632">
    <property type="entry name" value="ATP_synth_F1_gsu_CS"/>
</dbReference>
<evidence type="ECO:0000256" key="3">
    <source>
        <dbReference type="ARBA" id="ARBA00007681"/>
    </source>
</evidence>
<dbReference type="InterPro" id="IPR035968">
    <property type="entry name" value="ATP_synth_F1_ATPase_gsu"/>
</dbReference>
<comment type="subcellular location">
    <subcellularLocation>
        <location evidence="2 11">Cell membrane</location>
        <topology evidence="2 11">Peripheral membrane protein</topology>
    </subcellularLocation>
</comment>
<evidence type="ECO:0000256" key="6">
    <source>
        <dbReference type="ARBA" id="ARBA00022781"/>
    </source>
</evidence>
<evidence type="ECO:0000256" key="5">
    <source>
        <dbReference type="ARBA" id="ARBA00022475"/>
    </source>
</evidence>
<proteinExistence type="inferred from homology"/>
<dbReference type="FunFam" id="3.40.1380.10:FF:000002">
    <property type="entry name" value="ATP synthase gamma chain"/>
    <property type="match status" value="1"/>
</dbReference>
<dbReference type="PANTHER" id="PTHR11693">
    <property type="entry name" value="ATP SYNTHASE GAMMA CHAIN"/>
    <property type="match status" value="1"/>
</dbReference>
<name>A0A345BZJ7_9BACI</name>
<dbReference type="PROSITE" id="PS00153">
    <property type="entry name" value="ATPASE_GAMMA"/>
    <property type="match status" value="1"/>
</dbReference>
<dbReference type="GO" id="GO:0046933">
    <property type="term" value="F:proton-transporting ATP synthase activity, rotational mechanism"/>
    <property type="evidence" value="ECO:0007669"/>
    <property type="project" value="UniProtKB-UniRule"/>
</dbReference>
<dbReference type="EMBL" id="CP031092">
    <property type="protein sequence ID" value="AXF56378.1"/>
    <property type="molecule type" value="Genomic_DNA"/>
</dbReference>
<evidence type="ECO:0000256" key="8">
    <source>
        <dbReference type="ARBA" id="ARBA00023136"/>
    </source>
</evidence>
<evidence type="ECO:0000256" key="2">
    <source>
        <dbReference type="ARBA" id="ARBA00004202"/>
    </source>
</evidence>
<dbReference type="HAMAP" id="MF_00815">
    <property type="entry name" value="ATP_synth_gamma_bact"/>
    <property type="match status" value="1"/>
</dbReference>
<dbReference type="SUPFAM" id="SSF52943">
    <property type="entry name" value="ATP synthase (F1-ATPase), gamma subunit"/>
    <property type="match status" value="1"/>
</dbReference>
<dbReference type="GO" id="GO:0005524">
    <property type="term" value="F:ATP binding"/>
    <property type="evidence" value="ECO:0007669"/>
    <property type="project" value="UniProtKB-UniRule"/>
</dbReference>
<keyword evidence="4 11" id="KW-0813">Transport</keyword>
<gene>
    <name evidence="11" type="primary">atpG</name>
    <name evidence="12" type="ORF">DT065_10345</name>
</gene>
<comment type="subunit">
    <text evidence="11">F-type ATPases have 2 components, CF(1) - the catalytic core - and CF(0) - the membrane proton channel. CF(1) has five subunits: alpha(3), beta(3), gamma(1), delta(1), epsilon(1). CF(0) has three main subunits: a, b and c.</text>
</comment>
<dbReference type="NCBIfam" id="TIGR01146">
    <property type="entry name" value="ATPsyn_F1gamma"/>
    <property type="match status" value="1"/>
</dbReference>
<dbReference type="PANTHER" id="PTHR11693:SF22">
    <property type="entry name" value="ATP SYNTHASE SUBUNIT GAMMA, MITOCHONDRIAL"/>
    <property type="match status" value="1"/>
</dbReference>
<dbReference type="OrthoDB" id="9812769at2"/>
<dbReference type="Gene3D" id="1.10.287.80">
    <property type="entry name" value="ATP synthase, gamma subunit, helix hairpin domain"/>
    <property type="match status" value="1"/>
</dbReference>
<sequence>MASLREIKNRIGSTRNMKQITGAMQMVAASKQSRAQARSQAYEPYMNKIQEVVASIAMGDSDASHPMMEQREVKKTGYIVVTSDQGLAGGYNANLMRSLRRTIEERHQSADEYEIIIIGKIGRDLVRRLQLPVEMEYTGLSDNPTFDEVKTITRKAVGMFEEENIDELYIWYNHFVNTMRQDVTETKLLPLTDLAEQLEETVGATANYEYEPSENVILEKLLPQYAETLIYGAFLDAKAAEFAARMTAMKAASDNADNLLDELQLSYNRARQAAITQEITEIVGGAAALE</sequence>
<dbReference type="GO" id="GO:0005886">
    <property type="term" value="C:plasma membrane"/>
    <property type="evidence" value="ECO:0007669"/>
    <property type="project" value="UniProtKB-SubCell"/>
</dbReference>
<evidence type="ECO:0000256" key="1">
    <source>
        <dbReference type="ARBA" id="ARBA00003456"/>
    </source>
</evidence>
<evidence type="ECO:0000256" key="4">
    <source>
        <dbReference type="ARBA" id="ARBA00022448"/>
    </source>
</evidence>
<evidence type="ECO:0000256" key="7">
    <source>
        <dbReference type="ARBA" id="ARBA00023065"/>
    </source>
</evidence>
<keyword evidence="10 11" id="KW-0066">ATP synthesis</keyword>
<keyword evidence="5 11" id="KW-1003">Cell membrane</keyword>
<dbReference type="GO" id="GO:0042777">
    <property type="term" value="P:proton motive force-driven plasma membrane ATP synthesis"/>
    <property type="evidence" value="ECO:0007669"/>
    <property type="project" value="UniProtKB-UniRule"/>
</dbReference>
<dbReference type="InterPro" id="IPR000131">
    <property type="entry name" value="ATP_synth_F1_gsu"/>
</dbReference>
<dbReference type="GO" id="GO:0045259">
    <property type="term" value="C:proton-transporting ATP synthase complex"/>
    <property type="evidence" value="ECO:0007669"/>
    <property type="project" value="UniProtKB-KW"/>
</dbReference>
<evidence type="ECO:0000313" key="13">
    <source>
        <dbReference type="Proteomes" id="UP000252100"/>
    </source>
</evidence>
<protein>
    <recommendedName>
        <fullName evidence="11">ATP synthase gamma chain</fullName>
    </recommendedName>
    <alternativeName>
        <fullName evidence="11">ATP synthase F1 sector gamma subunit</fullName>
    </alternativeName>
    <alternativeName>
        <fullName evidence="11">F-ATPase gamma subunit</fullName>
    </alternativeName>
</protein>
<keyword evidence="13" id="KW-1185">Reference proteome</keyword>
<keyword evidence="6 11" id="KW-0375">Hydrogen ion transport</keyword>
<dbReference type="Proteomes" id="UP000252100">
    <property type="component" value="Chromosome"/>
</dbReference>
<evidence type="ECO:0000256" key="9">
    <source>
        <dbReference type="ARBA" id="ARBA00023196"/>
    </source>
</evidence>
<evidence type="ECO:0000256" key="11">
    <source>
        <dbReference type="HAMAP-Rule" id="MF_00815"/>
    </source>
</evidence>
<evidence type="ECO:0000256" key="10">
    <source>
        <dbReference type="ARBA" id="ARBA00023310"/>
    </source>
</evidence>
<organism evidence="12 13">
    <name type="scientific">Salicibibacter kimchii</name>
    <dbReference type="NCBI Taxonomy" id="2099786"/>
    <lineage>
        <taxon>Bacteria</taxon>
        <taxon>Bacillati</taxon>
        <taxon>Bacillota</taxon>
        <taxon>Bacilli</taxon>
        <taxon>Bacillales</taxon>
        <taxon>Bacillaceae</taxon>
        <taxon>Salicibibacter</taxon>
    </lineage>
</organism>
<keyword evidence="9 11" id="KW-0139">CF(1)</keyword>
<reference evidence="12 13" key="1">
    <citation type="journal article" date="2018" name="J. Microbiol.">
        <title>Salicibibacter kimchii gen. nov., sp. nov., a moderately halophilic and alkalitolerant bacterium in the family Bacillaceae, isolated from kimchi.</title>
        <authorList>
            <person name="Jang J.Y."/>
            <person name="Oh Y.J."/>
            <person name="Lim S.K."/>
            <person name="Park H.K."/>
            <person name="Lee C."/>
            <person name="Kim J.Y."/>
            <person name="Lee M.A."/>
            <person name="Choi H.J."/>
        </authorList>
    </citation>
    <scope>NUCLEOTIDE SEQUENCE [LARGE SCALE GENOMIC DNA]</scope>
    <source>
        <strain evidence="12 13">NKC1-1</strain>
    </source>
</reference>
<dbReference type="Pfam" id="PF00231">
    <property type="entry name" value="ATP-synt"/>
    <property type="match status" value="1"/>
</dbReference>
<comment type="function">
    <text evidence="1 11">Produces ATP from ADP in the presence of a proton gradient across the membrane. The gamma chain is believed to be important in regulating ATPase activity and the flow of protons through the CF(0) complex.</text>
</comment>
<dbReference type="AlphaFoldDB" id="A0A345BZJ7"/>
<dbReference type="RefSeq" id="WP_114373111.1">
    <property type="nucleotide sequence ID" value="NZ_CP031092.1"/>
</dbReference>
<accession>A0A345BZJ7</accession>
<dbReference type="CDD" id="cd12151">
    <property type="entry name" value="F1-ATPase_gamma"/>
    <property type="match status" value="1"/>
</dbReference>
<keyword evidence="7 11" id="KW-0406">Ion transport</keyword>
<dbReference type="KEGG" id="rue:DT065_10345"/>